<dbReference type="OrthoDB" id="9791261at2"/>
<dbReference type="RefSeq" id="WP_058527523.1">
    <property type="nucleotide sequence ID" value="NZ_CAAAHY010000003.1"/>
</dbReference>
<dbReference type="SUPFAM" id="SSF56954">
    <property type="entry name" value="Outer membrane efflux proteins (OEP)"/>
    <property type="match status" value="1"/>
</dbReference>
<dbReference type="STRING" id="448.Lery_2417"/>
<protein>
    <submittedName>
        <fullName evidence="2">Chemiosmotic efflux system C protein C</fullName>
    </submittedName>
</protein>
<evidence type="ECO:0000256" key="1">
    <source>
        <dbReference type="ARBA" id="ARBA00007613"/>
    </source>
</evidence>
<dbReference type="EMBL" id="LNYA01000034">
    <property type="protein sequence ID" value="KTC94250.1"/>
    <property type="molecule type" value="Genomic_DNA"/>
</dbReference>
<name>A0A0W0TF80_LEGER</name>
<dbReference type="Pfam" id="PF02321">
    <property type="entry name" value="OEP"/>
    <property type="match status" value="2"/>
</dbReference>
<gene>
    <name evidence="2" type="primary">cecC_2</name>
    <name evidence="2" type="ORF">Lery_2417</name>
</gene>
<comment type="similarity">
    <text evidence="1">Belongs to the outer membrane factor (OMF) (TC 1.B.17) family.</text>
</comment>
<evidence type="ECO:0000313" key="2">
    <source>
        <dbReference type="EMBL" id="KTC94250.1"/>
    </source>
</evidence>
<dbReference type="GO" id="GO:0015562">
    <property type="term" value="F:efflux transmembrane transporter activity"/>
    <property type="evidence" value="ECO:0007669"/>
    <property type="project" value="InterPro"/>
</dbReference>
<dbReference type="PANTHER" id="PTHR30203:SF24">
    <property type="entry name" value="BLR4935 PROTEIN"/>
    <property type="match status" value="1"/>
</dbReference>
<evidence type="ECO:0000313" key="3">
    <source>
        <dbReference type="Proteomes" id="UP000054773"/>
    </source>
</evidence>
<dbReference type="InterPro" id="IPR010131">
    <property type="entry name" value="MdtP/NodT-like"/>
</dbReference>
<dbReference type="Proteomes" id="UP000054773">
    <property type="component" value="Unassembled WGS sequence"/>
</dbReference>
<dbReference type="Gene3D" id="1.20.1600.10">
    <property type="entry name" value="Outer membrane efflux proteins (OEP)"/>
    <property type="match status" value="1"/>
</dbReference>
<sequence>MENNRAWLFSCWVVLLLLYSSLATAEKALTLREITPIALANNKDLKAARYNVAIAEARLIQAGLWPNPSLNLSNNDDRLFNDEGEYSRSAGFSQAFPISGRIAKQKTVARLDVLKAIAEIKEAERQLSAKAANAFYAAVITERRLQQLNYLLKINKELVDVIHNRYHAAEISKLDENAARIEYLRIAQEKHLLHSFLISQNALLNQLMGRPANSPLFLKSDFITGRRLPELNLLKTWALKNRPDRQAVVLSMSRAQADRRLAKAERFADWTVGLGVQQDKIVVEEGPPQPSDRTLGITLSVPLPLLNRNQGRILEASRTGTQAVMALRALDLSIETEITSNHGQLKALGMSLRETQSTSLKLGVENVKLARDSYENGQISLLNVLQVQKQQNDLQMTYLATLEKYLQVYVALCTAIGPGNTQEFCPYLAYQRNGDGHDNTTKK</sequence>
<reference evidence="2 3" key="1">
    <citation type="submission" date="2015-11" db="EMBL/GenBank/DDBJ databases">
        <title>Genomic analysis of 38 Legionella species identifies large and diverse effector repertoires.</title>
        <authorList>
            <person name="Burstein D."/>
            <person name="Amaro F."/>
            <person name="Zusman T."/>
            <person name="Lifshitz Z."/>
            <person name="Cohen O."/>
            <person name="Gilbert J.A."/>
            <person name="Pupko T."/>
            <person name="Shuman H.A."/>
            <person name="Segal G."/>
        </authorList>
    </citation>
    <scope>NUCLEOTIDE SEQUENCE [LARGE SCALE GENOMIC DNA]</scope>
    <source>
        <strain evidence="2 3">SE-32A-C8</strain>
    </source>
</reference>
<keyword evidence="3" id="KW-1185">Reference proteome</keyword>
<dbReference type="AlphaFoldDB" id="A0A0W0TF80"/>
<organism evidence="2 3">
    <name type="scientific">Legionella erythra</name>
    <dbReference type="NCBI Taxonomy" id="448"/>
    <lineage>
        <taxon>Bacteria</taxon>
        <taxon>Pseudomonadati</taxon>
        <taxon>Pseudomonadota</taxon>
        <taxon>Gammaproteobacteria</taxon>
        <taxon>Legionellales</taxon>
        <taxon>Legionellaceae</taxon>
        <taxon>Legionella</taxon>
    </lineage>
</organism>
<dbReference type="PATRIC" id="fig|448.7.peg.2538"/>
<comment type="caution">
    <text evidence="2">The sequence shown here is derived from an EMBL/GenBank/DDBJ whole genome shotgun (WGS) entry which is preliminary data.</text>
</comment>
<accession>A0A0W0TF80</accession>
<dbReference type="PANTHER" id="PTHR30203">
    <property type="entry name" value="OUTER MEMBRANE CATION EFFLUX PROTEIN"/>
    <property type="match status" value="1"/>
</dbReference>
<dbReference type="InterPro" id="IPR003423">
    <property type="entry name" value="OMP_efflux"/>
</dbReference>
<proteinExistence type="inferred from homology"/>